<protein>
    <submittedName>
        <fullName evidence="1">Uncharacterized protein</fullName>
    </submittedName>
</protein>
<sequence length="67" mass="7763">NQSIGQYLYVHKYSFSNPPFNRRLEDAVVVDWPTMMKFKASQVGCRHPVLPVIDVLFTHVLESMDLP</sequence>
<gene>
    <name evidence="2" type="ORF">AVEN_48348_1</name>
    <name evidence="1" type="ORF">AVEN_94266_1</name>
</gene>
<dbReference type="AlphaFoldDB" id="A0A4Y2WQT0"/>
<keyword evidence="3" id="KW-1185">Reference proteome</keyword>
<reference evidence="1 3" key="1">
    <citation type="journal article" date="2019" name="Sci. Rep.">
        <title>Orb-weaving spider Araneus ventricosus genome elucidates the spidroin gene catalogue.</title>
        <authorList>
            <person name="Kono N."/>
            <person name="Nakamura H."/>
            <person name="Ohtoshi R."/>
            <person name="Moran D.A.P."/>
            <person name="Shinohara A."/>
            <person name="Yoshida Y."/>
            <person name="Fujiwara M."/>
            <person name="Mori M."/>
            <person name="Tomita M."/>
            <person name="Arakawa K."/>
        </authorList>
    </citation>
    <scope>NUCLEOTIDE SEQUENCE [LARGE SCALE GENOMIC DNA]</scope>
</reference>
<name>A0A4Y2WQT0_ARAVE</name>
<comment type="caution">
    <text evidence="1">The sequence shown here is derived from an EMBL/GenBank/DDBJ whole genome shotgun (WGS) entry which is preliminary data.</text>
</comment>
<feature type="non-terminal residue" evidence="1">
    <location>
        <position position="1"/>
    </location>
</feature>
<dbReference type="EMBL" id="BGPR01064913">
    <property type="protein sequence ID" value="GBO39813.1"/>
    <property type="molecule type" value="Genomic_DNA"/>
</dbReference>
<evidence type="ECO:0000313" key="3">
    <source>
        <dbReference type="Proteomes" id="UP000499080"/>
    </source>
</evidence>
<organism evidence="1 3">
    <name type="scientific">Araneus ventricosus</name>
    <name type="common">Orbweaver spider</name>
    <name type="synonym">Epeira ventricosa</name>
    <dbReference type="NCBI Taxonomy" id="182803"/>
    <lineage>
        <taxon>Eukaryota</taxon>
        <taxon>Metazoa</taxon>
        <taxon>Ecdysozoa</taxon>
        <taxon>Arthropoda</taxon>
        <taxon>Chelicerata</taxon>
        <taxon>Arachnida</taxon>
        <taxon>Araneae</taxon>
        <taxon>Araneomorphae</taxon>
        <taxon>Entelegynae</taxon>
        <taxon>Araneoidea</taxon>
        <taxon>Araneidae</taxon>
        <taxon>Araneus</taxon>
    </lineage>
</organism>
<proteinExistence type="predicted"/>
<dbReference type="EMBL" id="BGPR01064922">
    <property type="protein sequence ID" value="GBO39823.1"/>
    <property type="molecule type" value="Genomic_DNA"/>
</dbReference>
<accession>A0A4Y2WQT0</accession>
<evidence type="ECO:0000313" key="2">
    <source>
        <dbReference type="EMBL" id="GBO39823.1"/>
    </source>
</evidence>
<dbReference type="Proteomes" id="UP000499080">
    <property type="component" value="Unassembled WGS sequence"/>
</dbReference>
<evidence type="ECO:0000313" key="1">
    <source>
        <dbReference type="EMBL" id="GBO39813.1"/>
    </source>
</evidence>